<evidence type="ECO:0000313" key="3">
    <source>
        <dbReference type="Proteomes" id="UP000438448"/>
    </source>
</evidence>
<evidence type="ECO:0000259" key="1">
    <source>
        <dbReference type="Pfam" id="PF01979"/>
    </source>
</evidence>
<dbReference type="Gene3D" id="2.30.40.10">
    <property type="entry name" value="Urease, subunit C, domain 1"/>
    <property type="match status" value="1"/>
</dbReference>
<dbReference type="PANTHER" id="PTHR43135">
    <property type="entry name" value="ALPHA-D-RIBOSE 1-METHYLPHOSPHONATE 5-TRIPHOSPHATE DIPHOSPHATASE"/>
    <property type="match status" value="1"/>
</dbReference>
<keyword evidence="3" id="KW-1185">Reference proteome</keyword>
<dbReference type="SUPFAM" id="SSF51338">
    <property type="entry name" value="Composite domain of metallo-dependent hydrolases"/>
    <property type="match status" value="1"/>
</dbReference>
<dbReference type="InterPro" id="IPR006680">
    <property type="entry name" value="Amidohydro-rel"/>
</dbReference>
<organism evidence="2 3">
    <name type="scientific">Nocardia macrotermitis</name>
    <dbReference type="NCBI Taxonomy" id="2585198"/>
    <lineage>
        <taxon>Bacteria</taxon>
        <taxon>Bacillati</taxon>
        <taxon>Actinomycetota</taxon>
        <taxon>Actinomycetes</taxon>
        <taxon>Mycobacteriales</taxon>
        <taxon>Nocardiaceae</taxon>
        <taxon>Nocardia</taxon>
    </lineage>
</organism>
<dbReference type="EC" id="3.5.4.2" evidence="2"/>
<dbReference type="Pfam" id="PF01979">
    <property type="entry name" value="Amidohydro_1"/>
    <property type="match status" value="1"/>
</dbReference>
<dbReference type="EMBL" id="WEGK01000012">
    <property type="protein sequence ID" value="MQY22273.1"/>
    <property type="molecule type" value="Genomic_DNA"/>
</dbReference>
<accession>A0A7K0D910</accession>
<feature type="domain" description="Amidohydrolase-related" evidence="1">
    <location>
        <begin position="57"/>
        <end position="353"/>
    </location>
</feature>
<dbReference type="Gene3D" id="3.40.50.10910">
    <property type="entry name" value="Amidohydrolase"/>
    <property type="match status" value="1"/>
</dbReference>
<protein>
    <submittedName>
        <fullName evidence="2">Adenine deaminase</fullName>
        <ecNumber evidence="2">3.5.4.2</ecNumber>
    </submittedName>
</protein>
<dbReference type="InterPro" id="IPR032466">
    <property type="entry name" value="Metal_Hydrolase"/>
</dbReference>
<dbReference type="AlphaFoldDB" id="A0A7K0D910"/>
<dbReference type="InterPro" id="IPR051781">
    <property type="entry name" value="Metallo-dep_Hydrolase"/>
</dbReference>
<dbReference type="GO" id="GO:0000034">
    <property type="term" value="F:adenine deaminase activity"/>
    <property type="evidence" value="ECO:0007669"/>
    <property type="project" value="UniProtKB-EC"/>
</dbReference>
<keyword evidence="2" id="KW-0378">Hydrolase</keyword>
<evidence type="ECO:0000313" key="2">
    <source>
        <dbReference type="EMBL" id="MQY22273.1"/>
    </source>
</evidence>
<gene>
    <name evidence="2" type="primary">ade</name>
    <name evidence="2" type="ORF">NRB20_53880</name>
</gene>
<dbReference type="Proteomes" id="UP000438448">
    <property type="component" value="Unassembled WGS sequence"/>
</dbReference>
<name>A0A7K0D910_9NOCA</name>
<dbReference type="Gene3D" id="1.20.58.520">
    <property type="entry name" value="Amidohydrolase"/>
    <property type="match status" value="1"/>
</dbReference>
<proteinExistence type="predicted"/>
<dbReference type="InterPro" id="IPR011059">
    <property type="entry name" value="Metal-dep_hydrolase_composite"/>
</dbReference>
<dbReference type="SUPFAM" id="SSF51556">
    <property type="entry name" value="Metallo-dependent hydrolases"/>
    <property type="match status" value="1"/>
</dbReference>
<dbReference type="PANTHER" id="PTHR43135:SF3">
    <property type="entry name" value="ALPHA-D-RIBOSE 1-METHYLPHOSPHONATE 5-TRIPHOSPHATE DIPHOSPHATASE"/>
    <property type="match status" value="1"/>
</dbReference>
<reference evidence="2 3" key="1">
    <citation type="submission" date="2019-10" db="EMBL/GenBank/DDBJ databases">
        <title>Nocardia macrotermitis sp. nov. and Nocardia aurantia sp. nov., isolated from the gut of fungus growing-termite Macrotermes natalensis.</title>
        <authorList>
            <person name="Benndorf R."/>
            <person name="Schwitalla J."/>
            <person name="Martin K."/>
            <person name="De Beer W."/>
            <person name="Kaster A.-K."/>
            <person name="Vollmers J."/>
            <person name="Poulsen M."/>
            <person name="Beemelmanns C."/>
        </authorList>
    </citation>
    <scope>NUCLEOTIDE SEQUENCE [LARGE SCALE GENOMIC DNA]</scope>
    <source>
        <strain evidence="2 3">RB20</strain>
    </source>
</reference>
<dbReference type="Gene3D" id="3.30.110.90">
    <property type="entry name" value="Amidohydrolase"/>
    <property type="match status" value="1"/>
</dbReference>
<dbReference type="RefSeq" id="WP_319945424.1">
    <property type="nucleotide sequence ID" value="NZ_WEGK01000012.1"/>
</dbReference>
<comment type="caution">
    <text evidence="2">The sequence shown here is derived from an EMBL/GenBank/DDBJ whole genome shotgun (WGS) entry which is preliminary data.</text>
</comment>
<sequence length="373" mass="38648">MTTNPPVNRTLLTGVRVFDGTRLSPPCTVVIDGAVIGDPDTADDLEATETIAAEGRVLLPGLIDAHVHLHGRHTLEQLAAWGVTTALDMATWPAELVDSLRNAHGLTDIRSPGLPVIGSGGPHAHFGMSEEAVVADPEQAREFVAHRISEGADYLKVVLEAPGQGGPDRAVAAAVIAAAHDQGRQVVAHASSPGAYESAVELGADVITHIPVGEPLAQSLVDRAAADRRVAVPTLTMMRALSRIRGNADALAGASASVGALYAAGVPILAGTDAAEQPGLPRLVAHGESLHSELELLVEAGLSTVDALRAATVLPARHFGLSDRGVIEPGKRADLVLVDRDPLGDITATREIRRIWCAGIEYTPAAAPVGEKG</sequence>